<keyword evidence="14" id="KW-1185">Reference proteome</keyword>
<evidence type="ECO:0000256" key="2">
    <source>
        <dbReference type="ARBA" id="ARBA00004815"/>
    </source>
</evidence>
<evidence type="ECO:0000256" key="1">
    <source>
        <dbReference type="ARBA" id="ARBA00004496"/>
    </source>
</evidence>
<dbReference type="InterPro" id="IPR013185">
    <property type="entry name" value="Transl_elong_KOW-like"/>
</dbReference>
<accession>A0A8E4BRY5</accession>
<sequence length="186" mass="20828">MISSNDLRPGITVELDGMVWQCVEFQHVKPGKGAAFVRAKLKNLQTGSVVERKFNAGIKLQNAQVERKPMQYLYEADGSYCFMDTETYEQIMLNKDQLGDKINFLKEEMECTVMFFNGSIIGVDIPNSVELKVVETEPGIRGDTATGGSKPAKMETGYIVSVPLFINEGEMLRIDTRTGAYIERVK</sequence>
<keyword evidence="6 8" id="KW-0648">Protein biosynthesis</keyword>
<evidence type="ECO:0000256" key="7">
    <source>
        <dbReference type="ARBA" id="ARBA00025469"/>
    </source>
</evidence>
<dbReference type="Proteomes" id="UP000320585">
    <property type="component" value="Chromosome"/>
</dbReference>
<evidence type="ECO:0000259" key="11">
    <source>
        <dbReference type="SMART" id="SM00841"/>
    </source>
</evidence>
<evidence type="ECO:0000313" key="14">
    <source>
        <dbReference type="Proteomes" id="UP000320585"/>
    </source>
</evidence>
<dbReference type="InterPro" id="IPR012340">
    <property type="entry name" value="NA-bd_OB-fold"/>
</dbReference>
<dbReference type="KEGG" id="dho:Dia5BBH33_09450"/>
<comment type="subcellular location">
    <subcellularLocation>
        <location evidence="1 8">Cytoplasm</location>
    </subcellularLocation>
</comment>
<feature type="domain" description="Translation elongation factor P/YeiP central" evidence="12">
    <location>
        <begin position="67"/>
        <end position="121"/>
    </location>
</feature>
<evidence type="ECO:0000256" key="3">
    <source>
        <dbReference type="ARBA" id="ARBA00009479"/>
    </source>
</evidence>
<feature type="domain" description="Elongation factor P C-terminal" evidence="11">
    <location>
        <begin position="129"/>
        <end position="184"/>
    </location>
</feature>
<evidence type="ECO:0000259" key="12">
    <source>
        <dbReference type="SMART" id="SM01185"/>
    </source>
</evidence>
<dbReference type="Pfam" id="PF08207">
    <property type="entry name" value="EFP_N"/>
    <property type="match status" value="1"/>
</dbReference>
<gene>
    <name evidence="8 13" type="primary">efp</name>
    <name evidence="13" type="ORF">Dia5BBH33_09450</name>
</gene>
<dbReference type="CDD" id="cd04470">
    <property type="entry name" value="S1_EF-P_repeat_1"/>
    <property type="match status" value="1"/>
</dbReference>
<evidence type="ECO:0000256" key="10">
    <source>
        <dbReference type="RuleBase" id="RU004389"/>
    </source>
</evidence>
<name>A0A8E4BRY5_9FIRM</name>
<dbReference type="HAMAP" id="MF_00141">
    <property type="entry name" value="EF_P"/>
    <property type="match status" value="1"/>
</dbReference>
<organism evidence="13 14">
    <name type="scientific">Dialister hominis</name>
    <dbReference type="NCBI Taxonomy" id="2582419"/>
    <lineage>
        <taxon>Bacteria</taxon>
        <taxon>Bacillati</taxon>
        <taxon>Bacillota</taxon>
        <taxon>Negativicutes</taxon>
        <taxon>Veillonellales</taxon>
        <taxon>Veillonellaceae</taxon>
        <taxon>Dialister</taxon>
    </lineage>
</organism>
<dbReference type="FunFam" id="2.30.30.30:FF:000003">
    <property type="entry name" value="Elongation factor P"/>
    <property type="match status" value="1"/>
</dbReference>
<reference evidence="14" key="1">
    <citation type="submission" date="2019-05" db="EMBL/GenBank/DDBJ databases">
        <title>Complete genome sequencing of Dialister sp. strain 5BBH33.</title>
        <authorList>
            <person name="Sakamoto M."/>
            <person name="Murakami T."/>
            <person name="Mori H."/>
        </authorList>
    </citation>
    <scope>NUCLEOTIDE SEQUENCE [LARGE SCALE GENOMIC DNA]</scope>
    <source>
        <strain evidence="14">5BBH33</strain>
    </source>
</reference>
<evidence type="ECO:0000256" key="5">
    <source>
        <dbReference type="ARBA" id="ARBA00022768"/>
    </source>
</evidence>
<dbReference type="Pfam" id="PF09285">
    <property type="entry name" value="Elong-fact-P_C"/>
    <property type="match status" value="1"/>
</dbReference>
<dbReference type="PANTHER" id="PTHR30053">
    <property type="entry name" value="ELONGATION FACTOR P"/>
    <property type="match status" value="1"/>
</dbReference>
<dbReference type="FunFam" id="2.40.50.140:FF:000004">
    <property type="entry name" value="Elongation factor P"/>
    <property type="match status" value="1"/>
</dbReference>
<dbReference type="NCBIfam" id="NF001810">
    <property type="entry name" value="PRK00529.1"/>
    <property type="match status" value="1"/>
</dbReference>
<dbReference type="UniPathway" id="UPA00345"/>
<dbReference type="RefSeq" id="WP_022382226.1">
    <property type="nucleotide sequence ID" value="NZ_AP019697.1"/>
</dbReference>
<dbReference type="InterPro" id="IPR011768">
    <property type="entry name" value="Transl_elongation_fac_P"/>
</dbReference>
<dbReference type="InterPro" id="IPR014722">
    <property type="entry name" value="Rib_uL2_dom2"/>
</dbReference>
<dbReference type="InterPro" id="IPR020599">
    <property type="entry name" value="Transl_elong_fac_P/YeiP"/>
</dbReference>
<dbReference type="GeneID" id="92716157"/>
<dbReference type="FunFam" id="2.40.50.140:FF:000009">
    <property type="entry name" value="Elongation factor P"/>
    <property type="match status" value="1"/>
</dbReference>
<dbReference type="PIRSF" id="PIRSF005901">
    <property type="entry name" value="EF-P"/>
    <property type="match status" value="1"/>
</dbReference>
<evidence type="ECO:0000256" key="8">
    <source>
        <dbReference type="HAMAP-Rule" id="MF_00141"/>
    </source>
</evidence>
<dbReference type="SUPFAM" id="SSF50249">
    <property type="entry name" value="Nucleic acid-binding proteins"/>
    <property type="match status" value="2"/>
</dbReference>
<dbReference type="SUPFAM" id="SSF50104">
    <property type="entry name" value="Translation proteins SH3-like domain"/>
    <property type="match status" value="1"/>
</dbReference>
<proteinExistence type="inferred from homology"/>
<dbReference type="GO" id="GO:0043043">
    <property type="term" value="P:peptide biosynthetic process"/>
    <property type="evidence" value="ECO:0007669"/>
    <property type="project" value="InterPro"/>
</dbReference>
<keyword evidence="5 8" id="KW-0251">Elongation factor</keyword>
<dbReference type="SMART" id="SM00841">
    <property type="entry name" value="Elong-fact-P_C"/>
    <property type="match status" value="1"/>
</dbReference>
<dbReference type="Gene3D" id="2.40.50.140">
    <property type="entry name" value="Nucleic acid-binding proteins"/>
    <property type="match status" value="2"/>
</dbReference>
<evidence type="ECO:0000256" key="6">
    <source>
        <dbReference type="ARBA" id="ARBA00022917"/>
    </source>
</evidence>
<dbReference type="AlphaFoldDB" id="A0A8E4BRY5"/>
<protein>
    <recommendedName>
        <fullName evidence="8 9">Elongation factor P</fullName>
        <shortName evidence="8">EF-P</shortName>
    </recommendedName>
</protein>
<dbReference type="NCBIfam" id="TIGR00038">
    <property type="entry name" value="efp"/>
    <property type="match status" value="1"/>
</dbReference>
<dbReference type="InterPro" id="IPR015365">
    <property type="entry name" value="Elong-fact-P_C"/>
</dbReference>
<dbReference type="OrthoDB" id="9801844at2"/>
<dbReference type="PROSITE" id="PS01275">
    <property type="entry name" value="EFP"/>
    <property type="match status" value="1"/>
</dbReference>
<dbReference type="InterPro" id="IPR001059">
    <property type="entry name" value="Transl_elong_P/YeiP_cen"/>
</dbReference>
<dbReference type="Pfam" id="PF01132">
    <property type="entry name" value="EFP"/>
    <property type="match status" value="1"/>
</dbReference>
<dbReference type="SMART" id="SM01185">
    <property type="entry name" value="EFP"/>
    <property type="match status" value="1"/>
</dbReference>
<dbReference type="Gene3D" id="2.30.30.30">
    <property type="match status" value="1"/>
</dbReference>
<dbReference type="PANTHER" id="PTHR30053:SF12">
    <property type="entry name" value="ELONGATION FACTOR P (EF-P) FAMILY PROTEIN"/>
    <property type="match status" value="1"/>
</dbReference>
<dbReference type="GO" id="GO:0005829">
    <property type="term" value="C:cytosol"/>
    <property type="evidence" value="ECO:0007669"/>
    <property type="project" value="UniProtKB-ARBA"/>
</dbReference>
<comment type="similarity">
    <text evidence="3 8 10">Belongs to the elongation factor P family.</text>
</comment>
<evidence type="ECO:0000256" key="9">
    <source>
        <dbReference type="NCBIfam" id="TIGR00038"/>
    </source>
</evidence>
<comment type="pathway">
    <text evidence="2 8">Protein biosynthesis; polypeptide chain elongation.</text>
</comment>
<keyword evidence="4 8" id="KW-0963">Cytoplasm</keyword>
<dbReference type="CDD" id="cd05794">
    <property type="entry name" value="S1_EF-P_repeat_2"/>
    <property type="match status" value="1"/>
</dbReference>
<evidence type="ECO:0000256" key="4">
    <source>
        <dbReference type="ARBA" id="ARBA00022490"/>
    </source>
</evidence>
<evidence type="ECO:0000313" key="13">
    <source>
        <dbReference type="EMBL" id="BBK25010.1"/>
    </source>
</evidence>
<comment type="function">
    <text evidence="7 8">Involved in peptide bond synthesis. Stimulates efficient translation and peptide-bond synthesis on native or reconstituted 70S ribosomes in vitro. Probably functions indirectly by altering the affinity of the ribosome for aminoacyl-tRNA, thus increasing their reactivity as acceptors for peptidyl transferase.</text>
</comment>
<dbReference type="InterPro" id="IPR008991">
    <property type="entry name" value="Translation_prot_SH3-like_sf"/>
</dbReference>
<dbReference type="EMBL" id="AP019697">
    <property type="protein sequence ID" value="BBK25010.1"/>
    <property type="molecule type" value="Genomic_DNA"/>
</dbReference>
<dbReference type="GO" id="GO:0003746">
    <property type="term" value="F:translation elongation factor activity"/>
    <property type="evidence" value="ECO:0007669"/>
    <property type="project" value="UniProtKB-UniRule"/>
</dbReference>
<dbReference type="InterPro" id="IPR013852">
    <property type="entry name" value="Transl_elong_P/YeiP_CS"/>
</dbReference>